<dbReference type="Gene3D" id="3.30.420.10">
    <property type="entry name" value="Ribonuclease H-like superfamily/Ribonuclease H"/>
    <property type="match status" value="1"/>
</dbReference>
<keyword evidence="11" id="KW-0325">Glycoprotein</keyword>
<keyword evidence="9" id="KW-1133">Transmembrane helix</keyword>
<evidence type="ECO:0000256" key="7">
    <source>
        <dbReference type="ARBA" id="ARBA00022750"/>
    </source>
</evidence>
<dbReference type="InterPro" id="IPR043502">
    <property type="entry name" value="DNA/RNA_pol_sf"/>
</dbReference>
<dbReference type="FunFam" id="3.40.50.11350:FF:000011">
    <property type="entry name" value="O-fucosyltransferase 28"/>
    <property type="match status" value="1"/>
</dbReference>
<dbReference type="InterPro" id="IPR019378">
    <property type="entry name" value="GDP-Fuc_O-FucTrfase"/>
</dbReference>
<proteinExistence type="inferred from homology"/>
<dbReference type="PANTHER" id="PTHR31741">
    <property type="entry name" value="OS02G0726500 PROTEIN-RELATED"/>
    <property type="match status" value="1"/>
</dbReference>
<evidence type="ECO:0000256" key="1">
    <source>
        <dbReference type="ARBA" id="ARBA00004606"/>
    </source>
</evidence>
<dbReference type="GO" id="GO:0016757">
    <property type="term" value="F:glycosyltransferase activity"/>
    <property type="evidence" value="ECO:0007669"/>
    <property type="project" value="UniProtKB-KW"/>
</dbReference>
<dbReference type="SUPFAM" id="SSF53098">
    <property type="entry name" value="Ribonuclease H-like"/>
    <property type="match status" value="1"/>
</dbReference>
<dbReference type="Pfam" id="PF07727">
    <property type="entry name" value="RVT_2"/>
    <property type="match status" value="2"/>
</dbReference>
<dbReference type="Pfam" id="PF14223">
    <property type="entry name" value="Retrotran_gag_2"/>
    <property type="match status" value="1"/>
</dbReference>
<dbReference type="InterPro" id="IPR013103">
    <property type="entry name" value="RVT_2"/>
</dbReference>
<dbReference type="GO" id="GO:0015074">
    <property type="term" value="P:DNA integration"/>
    <property type="evidence" value="ECO:0007669"/>
    <property type="project" value="InterPro"/>
</dbReference>
<keyword evidence="4" id="KW-0328">Glycosyltransferase</keyword>
<dbReference type="GO" id="GO:0003676">
    <property type="term" value="F:nucleic acid binding"/>
    <property type="evidence" value="ECO:0007669"/>
    <property type="project" value="InterPro"/>
</dbReference>
<dbReference type="PANTHER" id="PTHR31741:SF45">
    <property type="entry name" value="O-FUCOSYLTRANSFERASE FAMILY PROTEIN"/>
    <property type="match status" value="1"/>
</dbReference>
<dbReference type="EMBL" id="VEPZ02001044">
    <property type="protein sequence ID" value="KAE8699041.1"/>
    <property type="molecule type" value="Genomic_DNA"/>
</dbReference>
<dbReference type="GO" id="GO:0004190">
    <property type="term" value="F:aspartic-type endopeptidase activity"/>
    <property type="evidence" value="ECO:0007669"/>
    <property type="project" value="UniProtKB-KW"/>
</dbReference>
<sequence length="1609" mass="184020">MEEKEWGTINHLACNTIQSCLSREQKYGYKNETSASKMWKSLEEKFLKKISQNRLHMKKRLFRFDYQPDTSMNEHITAFNELVEDLLGMDETFKDEDLALMLLSSFPDEFEHLETTLLHCKDNVILKDVTATLYSYELRKKTKKESKYEAAEAIVARGRSKSQKPKWRERLKLKSRLGKDECAFCHEKGYWKKDCPKLKKKGKAAPDTCVAENDAHDSDISLVASSTTFHSDEWILDSGCTYHMSPNREWFSDLVELNAGVIYMGNDNACKTVGICSIRLKNQDGSTRVLTDVRYVPSLKKNIISLGALEYKGSVVTMRDGVLKVTYDTLVMMKGISLGLPEVMIRTQPSCGICGWDMLERNPCKFWQRKDYDFSKRVWVYPMKSKDEVLQIFLKWKNMIENQTGRKIKRLRTDNGGEYKSDPFFDVCHEYGIVRHFTVRHTPQKNGVAERMNRTLLEKVRCMLSNAGLGKAFWAEAVTYAGHLINRLLSSAIGGKTPLEVWSGKPATDYDSLHVFGSTVYYHVKESKLDSRAKKALFMGITHGVKGFHLWCLDTKKIICSKDVTFDESALVKKVTSEAVQTNSEDEEVQTQEPLETPEPLAVTRPMREIRRPARFFDMVAYALPVVDDDIPITYQEAIQSLENDKWKSKRAIGCKWVFVKKDGSHSKKDVRYKARLVAKGYAQKDGIDYNEVFSPVVKHSFIRILLALVAQLNLELAQLDVKTTLLHDDLEEEIYMTQQKDTKMVVVRNGFLKDGPFIYLLLYVDDMLIASKSQKEIDKVKAQLNQEFEMKDLGEAKKILGMEISRDRQRGKLCLTQKQYLRKVLQCFGMNENTKHVSITLASYLKLSSQLSPKTNEERVYMAKVPFANAVGSLMYAMVCTCPDISQAVRVVSRYMHDPGEGHWQAVKWILWYLQQTVDVGLVFEQDEALGQCVVGYADSDYAGDLDKRQSTTGYLFTLAKAPVSWKSTLQSTVALSTTEAEYMAFSEAVKEAIWLNGLMEDLTKHIDVRYHFVREIFKEGKILLQKIVTSENPADMMTKVASGEIDDKLHEEEIWKLKGKQVVLDSSSNSTKSNSEQSDAPENRFSDVYLVINSGRETTLSQCPLPGILAMGMEDSKHGFEEDEAFIEYEKVKCSINDKLKSLMLPKSPGFDQFKLWMLVITTMMVLLWIFALQLASLGDNIGQTTVKFDTPPYFPPPRVYNNEGYLMVSCNGGLNQMRAGICDMVAIARSLNLTLVVPELDKTSFWHDNSPFEDIWDVDYFIKSLASEVRIIKHLPLQLTKTIQKEGLYSMSPVSWSNMSYYYNIVFPRFRKYQVVRFAKTDTRLGNNLPVEVQKMRCRVNYESLRFTPAIEEMGKKIIRILRRKGPFLVLHLRYEMDMLAFSGCTEGCNQSEAQELTRLRYAIPWWKEKEIDPKRKREAGLCPLTPLETAITLRAFNIDPQIQIYIAAGNIYGGNKRLAALKAFYPNLVKKETLLSPSDLKPFQNYSNQMAALDYLVSLDSDIFLPTYGGNMAKVVEGHRRYLGYKMTISLDRLVLISLIDQYKNGTLKWDEFSQAVKAAHANRMGSPSQRLQFPGKPKQEDYFYTNPEECLPSIVGGKPVTDMG</sequence>
<evidence type="ECO:0000256" key="3">
    <source>
        <dbReference type="ARBA" id="ARBA00007737"/>
    </source>
</evidence>
<dbReference type="Pfam" id="PF22936">
    <property type="entry name" value="Pol_BBD"/>
    <property type="match status" value="1"/>
</dbReference>
<dbReference type="GO" id="GO:0016020">
    <property type="term" value="C:membrane"/>
    <property type="evidence" value="ECO:0007669"/>
    <property type="project" value="UniProtKB-SubCell"/>
</dbReference>
<dbReference type="InterPro" id="IPR001584">
    <property type="entry name" value="Integrase_cat-core"/>
</dbReference>
<dbReference type="CDD" id="cd11299">
    <property type="entry name" value="O-FucT_plant"/>
    <property type="match status" value="1"/>
</dbReference>
<keyword evidence="7" id="KW-0378">Hydrolase</keyword>
<dbReference type="PROSITE" id="PS50994">
    <property type="entry name" value="INTEGRASE"/>
    <property type="match status" value="1"/>
</dbReference>
<accession>A0A6A3A413</accession>
<evidence type="ECO:0000256" key="9">
    <source>
        <dbReference type="ARBA" id="ARBA00022989"/>
    </source>
</evidence>
<dbReference type="Gene3D" id="4.10.60.10">
    <property type="entry name" value="Zinc finger, CCHC-type"/>
    <property type="match status" value="1"/>
</dbReference>
<keyword evidence="7" id="KW-0064">Aspartyl protease</keyword>
<keyword evidence="10" id="KW-0472">Membrane</keyword>
<dbReference type="GO" id="GO:0006004">
    <property type="term" value="P:fucose metabolic process"/>
    <property type="evidence" value="ECO:0007669"/>
    <property type="project" value="UniProtKB-KW"/>
</dbReference>
<evidence type="ECO:0000256" key="12">
    <source>
        <dbReference type="ARBA" id="ARBA00023253"/>
    </source>
</evidence>
<dbReference type="Pfam" id="PF10250">
    <property type="entry name" value="O-FucT"/>
    <property type="match status" value="1"/>
</dbReference>
<keyword evidence="13" id="KW-0119">Carbohydrate metabolism</keyword>
<evidence type="ECO:0000256" key="5">
    <source>
        <dbReference type="ARBA" id="ARBA00022679"/>
    </source>
</evidence>
<dbReference type="GO" id="GO:0008270">
    <property type="term" value="F:zinc ion binding"/>
    <property type="evidence" value="ECO:0007669"/>
    <property type="project" value="InterPro"/>
</dbReference>
<evidence type="ECO:0000256" key="4">
    <source>
        <dbReference type="ARBA" id="ARBA00022676"/>
    </source>
</evidence>
<keyword evidence="5" id="KW-0808">Transferase</keyword>
<dbReference type="SUPFAM" id="SSF56672">
    <property type="entry name" value="DNA/RNA polymerases"/>
    <property type="match status" value="1"/>
</dbReference>
<dbReference type="InterPro" id="IPR036397">
    <property type="entry name" value="RNaseH_sf"/>
</dbReference>
<dbReference type="InterPro" id="IPR054722">
    <property type="entry name" value="PolX-like_BBD"/>
</dbReference>
<keyword evidence="12" id="KW-0294">Fucose metabolism</keyword>
<dbReference type="InterPro" id="IPR057670">
    <property type="entry name" value="SH3_retrovirus"/>
</dbReference>
<keyword evidence="17" id="KW-1185">Reference proteome</keyword>
<evidence type="ECO:0000256" key="10">
    <source>
        <dbReference type="ARBA" id="ARBA00023136"/>
    </source>
</evidence>
<evidence type="ECO:0000259" key="15">
    <source>
        <dbReference type="PROSITE" id="PS50994"/>
    </source>
</evidence>
<dbReference type="SUPFAM" id="SSF57756">
    <property type="entry name" value="Retrovirus zinc finger-like domains"/>
    <property type="match status" value="1"/>
</dbReference>
<evidence type="ECO:0000256" key="14">
    <source>
        <dbReference type="ARBA" id="ARBA00030350"/>
    </source>
</evidence>
<dbReference type="Proteomes" id="UP000436088">
    <property type="component" value="Unassembled WGS sequence"/>
</dbReference>
<dbReference type="InterPro" id="IPR012337">
    <property type="entry name" value="RNaseH-like_sf"/>
</dbReference>
<evidence type="ECO:0000256" key="13">
    <source>
        <dbReference type="ARBA" id="ARBA00023277"/>
    </source>
</evidence>
<evidence type="ECO:0000256" key="11">
    <source>
        <dbReference type="ARBA" id="ARBA00023180"/>
    </source>
</evidence>
<comment type="subcellular location">
    <subcellularLocation>
        <location evidence="1">Membrane</location>
        <topology evidence="1">Single-pass type II membrane protein</topology>
    </subcellularLocation>
</comment>
<evidence type="ECO:0000256" key="2">
    <source>
        <dbReference type="ARBA" id="ARBA00004881"/>
    </source>
</evidence>
<organism evidence="16 17">
    <name type="scientific">Hibiscus syriacus</name>
    <name type="common">Rose of Sharon</name>
    <dbReference type="NCBI Taxonomy" id="106335"/>
    <lineage>
        <taxon>Eukaryota</taxon>
        <taxon>Viridiplantae</taxon>
        <taxon>Streptophyta</taxon>
        <taxon>Embryophyta</taxon>
        <taxon>Tracheophyta</taxon>
        <taxon>Spermatophyta</taxon>
        <taxon>Magnoliopsida</taxon>
        <taxon>eudicotyledons</taxon>
        <taxon>Gunneridae</taxon>
        <taxon>Pentapetalae</taxon>
        <taxon>rosids</taxon>
        <taxon>malvids</taxon>
        <taxon>Malvales</taxon>
        <taxon>Malvaceae</taxon>
        <taxon>Malvoideae</taxon>
        <taxon>Hibiscus</taxon>
    </lineage>
</organism>
<evidence type="ECO:0000313" key="16">
    <source>
        <dbReference type="EMBL" id="KAE8699041.1"/>
    </source>
</evidence>
<comment type="pathway">
    <text evidence="2">Glycan metabolism.</text>
</comment>
<gene>
    <name evidence="16" type="ORF">F3Y22_tig00110597pilonHSYRG01357</name>
</gene>
<feature type="domain" description="Integrase catalytic" evidence="15">
    <location>
        <begin position="345"/>
        <end position="506"/>
    </location>
</feature>
<dbReference type="CDD" id="cd09272">
    <property type="entry name" value="RNase_HI_RT_Ty1"/>
    <property type="match status" value="1"/>
</dbReference>
<name>A0A6A3A413_HIBSY</name>
<protein>
    <recommendedName>
        <fullName evidence="14">O-fucosyltransferase family protein</fullName>
    </recommendedName>
</protein>
<reference evidence="16" key="1">
    <citation type="submission" date="2019-09" db="EMBL/GenBank/DDBJ databases">
        <title>Draft genome information of white flower Hibiscus syriacus.</title>
        <authorList>
            <person name="Kim Y.-M."/>
        </authorList>
    </citation>
    <scope>NUCLEOTIDE SEQUENCE [LARGE SCALE GENOMIC DNA]</scope>
    <source>
        <strain evidence="16">YM2019G1</strain>
    </source>
</reference>
<evidence type="ECO:0000256" key="6">
    <source>
        <dbReference type="ARBA" id="ARBA00022692"/>
    </source>
</evidence>
<dbReference type="PROSITE" id="PS51257">
    <property type="entry name" value="PROKAR_LIPOPROTEIN"/>
    <property type="match status" value="1"/>
</dbReference>
<evidence type="ECO:0000256" key="8">
    <source>
        <dbReference type="ARBA" id="ARBA00022968"/>
    </source>
</evidence>
<dbReference type="InterPro" id="IPR024709">
    <property type="entry name" value="FucosylTrfase_pln"/>
</dbReference>
<keyword evidence="7" id="KW-0645">Protease</keyword>
<dbReference type="Pfam" id="PF25597">
    <property type="entry name" value="SH3_retrovirus"/>
    <property type="match status" value="1"/>
</dbReference>
<comment type="similarity">
    <text evidence="3">Belongs to the glycosyltransferase GT106 family.</text>
</comment>
<comment type="caution">
    <text evidence="16">The sequence shown here is derived from an EMBL/GenBank/DDBJ whole genome shotgun (WGS) entry which is preliminary data.</text>
</comment>
<dbReference type="GO" id="GO:0005737">
    <property type="term" value="C:cytoplasm"/>
    <property type="evidence" value="ECO:0007669"/>
    <property type="project" value="TreeGrafter"/>
</dbReference>
<evidence type="ECO:0000313" key="17">
    <source>
        <dbReference type="Proteomes" id="UP000436088"/>
    </source>
</evidence>
<keyword evidence="8" id="KW-0735">Signal-anchor</keyword>
<keyword evidence="6" id="KW-0812">Transmembrane</keyword>
<dbReference type="InterPro" id="IPR036875">
    <property type="entry name" value="Znf_CCHC_sf"/>
</dbReference>